<dbReference type="SUPFAM" id="SSF54637">
    <property type="entry name" value="Thioesterase/thiol ester dehydrase-isomerase"/>
    <property type="match status" value="1"/>
</dbReference>
<accession>A0A381RF66</accession>
<reference evidence="1" key="1">
    <citation type="submission" date="2018-05" db="EMBL/GenBank/DDBJ databases">
        <authorList>
            <person name="Lanie J.A."/>
            <person name="Ng W.-L."/>
            <person name="Kazmierczak K.M."/>
            <person name="Andrzejewski T.M."/>
            <person name="Davidsen T.M."/>
            <person name="Wayne K.J."/>
            <person name="Tettelin H."/>
            <person name="Glass J.I."/>
            <person name="Rusch D."/>
            <person name="Podicherti R."/>
            <person name="Tsui H.-C.T."/>
            <person name="Winkler M.E."/>
        </authorList>
    </citation>
    <scope>NUCLEOTIDE SEQUENCE</scope>
</reference>
<gene>
    <name evidence="1" type="ORF">METZ01_LOCUS42995</name>
</gene>
<dbReference type="InterPro" id="IPR029069">
    <property type="entry name" value="HotDog_dom_sf"/>
</dbReference>
<dbReference type="CDD" id="cd00586">
    <property type="entry name" value="4HBT"/>
    <property type="match status" value="1"/>
</dbReference>
<sequence>MPKPPEPLQVWRRVVPTEWIDYNGHLTEGYYGVAFADASDELLIYLGFGPDYRAENGTFYTVETRIRFLSEVHKGAEIATASYLLGADSKRLHVHHDLLADQDPSPVATQEVMLLHVSQGGKDGQPRVSPMRDPILARAFDLAEAHSLIPVPDHVGHGVRTLR</sequence>
<dbReference type="AlphaFoldDB" id="A0A381RF66"/>
<proteinExistence type="predicted"/>
<dbReference type="Pfam" id="PF13279">
    <property type="entry name" value="4HBT_2"/>
    <property type="match status" value="1"/>
</dbReference>
<protein>
    <recommendedName>
        <fullName evidence="2">Thioesterase domain-containing protein</fullName>
    </recommendedName>
</protein>
<organism evidence="1">
    <name type="scientific">marine metagenome</name>
    <dbReference type="NCBI Taxonomy" id="408172"/>
    <lineage>
        <taxon>unclassified sequences</taxon>
        <taxon>metagenomes</taxon>
        <taxon>ecological metagenomes</taxon>
    </lineage>
</organism>
<name>A0A381RF66_9ZZZZ</name>
<dbReference type="Gene3D" id="3.10.129.10">
    <property type="entry name" value="Hotdog Thioesterase"/>
    <property type="match status" value="1"/>
</dbReference>
<dbReference type="EMBL" id="UINC01001870">
    <property type="protein sequence ID" value="SUZ90141.1"/>
    <property type="molecule type" value="Genomic_DNA"/>
</dbReference>
<evidence type="ECO:0008006" key="2">
    <source>
        <dbReference type="Google" id="ProtNLM"/>
    </source>
</evidence>
<evidence type="ECO:0000313" key="1">
    <source>
        <dbReference type="EMBL" id="SUZ90141.1"/>
    </source>
</evidence>